<proteinExistence type="predicted"/>
<protein>
    <recommendedName>
        <fullName evidence="4">DUF2637 domain-containing protein</fullName>
    </recommendedName>
</protein>
<evidence type="ECO:0000256" key="1">
    <source>
        <dbReference type="SAM" id="Phobius"/>
    </source>
</evidence>
<reference evidence="2 3" key="1">
    <citation type="submission" date="2022-06" db="EMBL/GenBank/DDBJ databases">
        <title>Genomic Encyclopedia of Archaeal and Bacterial Type Strains, Phase II (KMG-II): from individual species to whole genera.</title>
        <authorList>
            <person name="Goeker M."/>
        </authorList>
    </citation>
    <scope>NUCLEOTIDE SEQUENCE [LARGE SCALE GENOMIC DNA]</scope>
    <source>
        <strain evidence="2 3">DSM 45037</strain>
    </source>
</reference>
<keyword evidence="1" id="KW-1133">Transmembrane helix</keyword>
<dbReference type="Proteomes" id="UP001205740">
    <property type="component" value="Unassembled WGS sequence"/>
</dbReference>
<feature type="transmembrane region" description="Helical" evidence="1">
    <location>
        <begin position="49"/>
        <end position="71"/>
    </location>
</feature>
<evidence type="ECO:0000313" key="2">
    <source>
        <dbReference type="EMBL" id="MCP2163085.1"/>
    </source>
</evidence>
<accession>A0ABT1H755</accession>
<feature type="transmembrane region" description="Helical" evidence="1">
    <location>
        <begin position="12"/>
        <end position="37"/>
    </location>
</feature>
<feature type="transmembrane region" description="Helical" evidence="1">
    <location>
        <begin position="110"/>
        <end position="137"/>
    </location>
</feature>
<keyword evidence="3" id="KW-1185">Reference proteome</keyword>
<gene>
    <name evidence="2" type="ORF">LX12_004298</name>
</gene>
<evidence type="ECO:0008006" key="4">
    <source>
        <dbReference type="Google" id="ProtNLM"/>
    </source>
</evidence>
<feature type="transmembrane region" description="Helical" evidence="1">
    <location>
        <begin position="83"/>
        <end position="104"/>
    </location>
</feature>
<dbReference type="EMBL" id="JAMTCG010000011">
    <property type="protein sequence ID" value="MCP2163085.1"/>
    <property type="molecule type" value="Genomic_DNA"/>
</dbReference>
<comment type="caution">
    <text evidence="2">The sequence shown here is derived from an EMBL/GenBank/DDBJ whole genome shotgun (WGS) entry which is preliminary data.</text>
</comment>
<keyword evidence="1" id="KW-0472">Membrane</keyword>
<organism evidence="2 3">
    <name type="scientific">Williamsia serinedens</name>
    <dbReference type="NCBI Taxonomy" id="391736"/>
    <lineage>
        <taxon>Bacteria</taxon>
        <taxon>Bacillati</taxon>
        <taxon>Actinomycetota</taxon>
        <taxon>Actinomycetes</taxon>
        <taxon>Mycobacteriales</taxon>
        <taxon>Nocardiaceae</taxon>
        <taxon>Williamsia</taxon>
    </lineage>
</organism>
<dbReference type="Pfam" id="PF10935">
    <property type="entry name" value="DUF2637"/>
    <property type="match status" value="1"/>
</dbReference>
<keyword evidence="1" id="KW-0812">Transmembrane</keyword>
<evidence type="ECO:0000313" key="3">
    <source>
        <dbReference type="Proteomes" id="UP001205740"/>
    </source>
</evidence>
<name>A0ABT1H755_9NOCA</name>
<sequence length="249" mass="26511">MDDVTSPAMRRVSIILGAVTAGGIAVAAFVLSFAALWDVATRVWPSRHLSWLGPVVVDATILQATVSLVAVSSSTRVGERRYFWALLIGAATTSVAGNALHAVIPSNQPLSPWIAAVIATIPPVFLLLSTHSLTLLLRRRPRPNATIATHANAGVDLSATQEIDLDADVEDFPRPGSPRDYLEAARDLRERHGFGTPPAQIAAVLHHRDANPEASMREHAAAGNIHHNTAKKILDAAVGELAHLGNRTV</sequence>
<dbReference type="InterPro" id="IPR021235">
    <property type="entry name" value="DUF2637"/>
</dbReference>